<dbReference type="PANTHER" id="PTHR34109:SF1">
    <property type="entry name" value="VOC DOMAIN-CONTAINING PROTEIN"/>
    <property type="match status" value="1"/>
</dbReference>
<dbReference type="PANTHER" id="PTHR34109">
    <property type="entry name" value="BNAUNNG04460D PROTEIN-RELATED"/>
    <property type="match status" value="1"/>
</dbReference>
<dbReference type="Pfam" id="PF00903">
    <property type="entry name" value="Glyoxalase"/>
    <property type="match status" value="1"/>
</dbReference>
<dbReference type="InterPro" id="IPR029068">
    <property type="entry name" value="Glyas_Bleomycin-R_OHBP_Dase"/>
</dbReference>
<comment type="caution">
    <text evidence="2">The sequence shown here is derived from an EMBL/GenBank/DDBJ whole genome shotgun (WGS) entry which is preliminary data.</text>
</comment>
<keyword evidence="3" id="KW-1185">Reference proteome</keyword>
<evidence type="ECO:0000313" key="2">
    <source>
        <dbReference type="EMBL" id="MBO7746281.1"/>
    </source>
</evidence>
<dbReference type="SUPFAM" id="SSF54593">
    <property type="entry name" value="Glyoxalase/Bleomycin resistance protein/Dihydroxybiphenyl dioxygenase"/>
    <property type="match status" value="1"/>
</dbReference>
<sequence>MISNRSVPVNAILPHVYYEDVAAALTWLRDAFGFEEQYRFSLPDGTVHGALVRLGEAHVMLKSLTRAAASPARIGGYTQNVMLFVEEIDAHFARAEAAGARIAEPPNDTEYGERQYVAEDPEGHPWMFAKHVRDVAPEAWGAVIARNG</sequence>
<evidence type="ECO:0000313" key="3">
    <source>
        <dbReference type="Proteomes" id="UP000670947"/>
    </source>
</evidence>
<dbReference type="PROSITE" id="PS51819">
    <property type="entry name" value="VOC"/>
    <property type="match status" value="1"/>
</dbReference>
<feature type="domain" description="VOC" evidence="1">
    <location>
        <begin position="8"/>
        <end position="131"/>
    </location>
</feature>
<dbReference type="InterPro" id="IPR004360">
    <property type="entry name" value="Glyas_Fos-R_dOase_dom"/>
</dbReference>
<dbReference type="InterPro" id="IPR037523">
    <property type="entry name" value="VOC_core"/>
</dbReference>
<dbReference type="RefSeq" id="WP_208849066.1">
    <property type="nucleotide sequence ID" value="NZ_JAGGDJ010000016.1"/>
</dbReference>
<dbReference type="Gene3D" id="3.30.720.120">
    <property type="match status" value="1"/>
</dbReference>
<dbReference type="Proteomes" id="UP000670947">
    <property type="component" value="Unassembled WGS sequence"/>
</dbReference>
<dbReference type="EMBL" id="JAGGDJ010000016">
    <property type="protein sequence ID" value="MBO7746281.1"/>
    <property type="molecule type" value="Genomic_DNA"/>
</dbReference>
<proteinExistence type="predicted"/>
<evidence type="ECO:0000259" key="1">
    <source>
        <dbReference type="PROSITE" id="PS51819"/>
    </source>
</evidence>
<dbReference type="Gene3D" id="3.30.720.110">
    <property type="match status" value="1"/>
</dbReference>
<reference evidence="2 3" key="1">
    <citation type="submission" date="2021-03" db="EMBL/GenBank/DDBJ databases">
        <title>Paenibacillus artemisicola MWE-103 whole genome sequence.</title>
        <authorList>
            <person name="Ham Y.J."/>
        </authorList>
    </citation>
    <scope>NUCLEOTIDE SEQUENCE [LARGE SCALE GENOMIC DNA]</scope>
    <source>
        <strain evidence="2 3">MWE-103</strain>
    </source>
</reference>
<organism evidence="2 3">
    <name type="scientific">Paenibacillus artemisiicola</name>
    <dbReference type="NCBI Taxonomy" id="1172618"/>
    <lineage>
        <taxon>Bacteria</taxon>
        <taxon>Bacillati</taxon>
        <taxon>Bacillota</taxon>
        <taxon>Bacilli</taxon>
        <taxon>Bacillales</taxon>
        <taxon>Paenibacillaceae</taxon>
        <taxon>Paenibacillus</taxon>
    </lineage>
</organism>
<protein>
    <submittedName>
        <fullName evidence="2">VOC family protein</fullName>
    </submittedName>
</protein>
<gene>
    <name evidence="2" type="ORF">I8J29_18895</name>
</gene>
<name>A0ABS3WD60_9BACL</name>
<accession>A0ABS3WD60</accession>